<dbReference type="NCBIfam" id="TIGR02837">
    <property type="entry name" value="spore_II_R"/>
    <property type="match status" value="1"/>
</dbReference>
<dbReference type="OrthoDB" id="9793324at2"/>
<dbReference type="Proteomes" id="UP000309676">
    <property type="component" value="Unassembled WGS sequence"/>
</dbReference>
<dbReference type="EMBL" id="VCIW01000014">
    <property type="protein sequence ID" value="TLS50643.1"/>
    <property type="molecule type" value="Genomic_DNA"/>
</dbReference>
<sequence length="235" mass="25109">MKSFVLVVGMVMMLVASWEYSKADPVLAEAQAISDSTIPAESIRLRILADSDAPADQALKRRVRDAVIASMNEWATGPQTIEEARETIRERLPEIERLTADMAAEAGFAYSAKAELGLVPFPTKVYDGKLYPAGDYEALRITIGRGLGQNWWCVLFPPLCFVDVASGETPNAAGVSTVMAASAVVSADKAGAGGDAAADDADAANGEDEAKVEYRFFLLELISDLVNAVRGWFGA</sequence>
<dbReference type="InterPro" id="IPR014202">
    <property type="entry name" value="Spore_II_R"/>
</dbReference>
<dbReference type="Pfam" id="PF09551">
    <property type="entry name" value="Spore_II_R"/>
    <property type="match status" value="1"/>
</dbReference>
<gene>
    <name evidence="1" type="primary">spoIIR</name>
    <name evidence="1" type="ORF">FE782_19250</name>
</gene>
<evidence type="ECO:0000313" key="2">
    <source>
        <dbReference type="Proteomes" id="UP000309676"/>
    </source>
</evidence>
<protein>
    <submittedName>
        <fullName evidence="1">Stage II sporulation protein R</fullName>
    </submittedName>
</protein>
<keyword evidence="2" id="KW-1185">Reference proteome</keyword>
<reference evidence="1 2" key="1">
    <citation type="submission" date="2019-05" db="EMBL/GenBank/DDBJ databases">
        <authorList>
            <person name="Narsing Rao M.P."/>
            <person name="Li W.J."/>
        </authorList>
    </citation>
    <scope>NUCLEOTIDE SEQUENCE [LARGE SCALE GENOMIC DNA]</scope>
    <source>
        <strain evidence="1 2">SYSU_K30003</strain>
    </source>
</reference>
<accession>A0A5R9GDB1</accession>
<organism evidence="1 2">
    <name type="scientific">Paenibacillus antri</name>
    <dbReference type="NCBI Taxonomy" id="2582848"/>
    <lineage>
        <taxon>Bacteria</taxon>
        <taxon>Bacillati</taxon>
        <taxon>Bacillota</taxon>
        <taxon>Bacilli</taxon>
        <taxon>Bacillales</taxon>
        <taxon>Paenibacillaceae</taxon>
        <taxon>Paenibacillus</taxon>
    </lineage>
</organism>
<comment type="caution">
    <text evidence="1">The sequence shown here is derived from an EMBL/GenBank/DDBJ whole genome shotgun (WGS) entry which is preliminary data.</text>
</comment>
<dbReference type="AlphaFoldDB" id="A0A5R9GDB1"/>
<name>A0A5R9GDB1_9BACL</name>
<proteinExistence type="predicted"/>
<evidence type="ECO:0000313" key="1">
    <source>
        <dbReference type="EMBL" id="TLS50643.1"/>
    </source>
</evidence>